<protein>
    <recommendedName>
        <fullName evidence="7">Filament-like plant protein 7</fullName>
    </recommendedName>
</protein>
<reference evidence="5 6" key="1">
    <citation type="journal article" date="2021" name="Plant Biotechnol. J.">
        <title>Multi-omics assisted identification of the key and species-specific regulatory components of drought-tolerant mechanisms in Gossypium stocksii.</title>
        <authorList>
            <person name="Yu D."/>
            <person name="Ke L."/>
            <person name="Zhang D."/>
            <person name="Wu Y."/>
            <person name="Sun Y."/>
            <person name="Mei J."/>
            <person name="Sun J."/>
            <person name="Sun Y."/>
        </authorList>
    </citation>
    <scope>NUCLEOTIDE SEQUENCE [LARGE SCALE GENOMIC DNA]</scope>
    <source>
        <strain evidence="6">cv. E1</strain>
        <tissue evidence="5">Leaf</tissue>
    </source>
</reference>
<evidence type="ECO:0000313" key="6">
    <source>
        <dbReference type="Proteomes" id="UP000828251"/>
    </source>
</evidence>
<gene>
    <name evidence="5" type="ORF">J1N35_022079</name>
</gene>
<accession>A0A9D3VFX9</accession>
<proteinExistence type="inferred from homology"/>
<feature type="compositionally biased region" description="Polar residues" evidence="4">
    <location>
        <begin position="381"/>
        <end position="391"/>
    </location>
</feature>
<dbReference type="InterPro" id="IPR008587">
    <property type="entry name" value="FPP_plant"/>
</dbReference>
<feature type="region of interest" description="Disordered" evidence="4">
    <location>
        <begin position="969"/>
        <end position="988"/>
    </location>
</feature>
<dbReference type="EMBL" id="JAIQCV010000007">
    <property type="protein sequence ID" value="KAH1082318.1"/>
    <property type="molecule type" value="Genomic_DNA"/>
</dbReference>
<sequence length="1084" mass="121914">MDQKTWLWRKKATEKIILATDKVNPSLKDNEDEIQTLEADGRELENELKFLNNKLSSALFDCNSKDELVKKHEKMAMEAVVGKEKVEAEAVILKQERDEALQKRVACEERLNHLDTALKQCMQQLRFVREENEQRIHDAVMKASKEFEKLKTILEAQLAESSKRVTNLGVENTNLSRALLAKEKVIDDLNKQRAQMETDFIALMAKVESTEKENASLKYEVRVLEKELDIRNEEREFNRRTAEASHKQHLESVKKIAKLESECQRLRLLVRKRLPGPAALAKMKNEVEMLGKDSIQMSRRKLNPSPTSPGRDFVVDNYSDSPRKRTIILNEQLCAMEEENKALKEALNKKMNELHLSRVMYARTASKLSEVESYTEESSKSEVNNEATRNSALPHEVSLASMSDVGSNDKASCTESWASALISELEQCRNRQLRESPLRKTVGSSEINLMDDFVEMEKLALVSSDQFSGNSHVSPNDANGTLGPMQTGTSGSSLEVICKEIVPVPDSQPDCSMLNNEMKSESPLLSKEWGWLGDILKVILEQNRATQRNPHEILEDIRKSLACMSYPNNGEMFAEREGSDHPNGFNPSCISGYFAWKPSNGSSKMDSSSNGDADVNICSNKKSDPSFHPDLSKSICRIIELIEGISISSTDNNILESLFKERNSLSYKHSETPSDYMVRVFQWKTSELSAVLQQFVQACYDLLKEKTDLNTFTQELTSALDWIINHCFSLQDVSSMKDAIKKQFNWDESRAESGAEVGIVSQFVEADKSHLAVSNGNDDFLQKEETSVTEENRKLKDESVNKETAEKDLEYKLQSTTDRSDSISNQLEESGKTIANLQAELDTLRRTEEMVEGQVEKHKPTNENPDDELSSTIGELNEACPKSPQDLKSENKSYGHEELEVTSLDSVTEKEIPNPEIKHHENQFRTDWEIAAASEKLAECQETILNLGKQLKALASTKEAVLFDNIVSSPTSTAIPTPPRKKLMSQRSSLLDQMIAEDNAETNDLASPKSKEKGNPSSSFISNRTVAPPDGIAVLSGEKIQEDDAAVKSLAIIPSKKQGGSLWKKLLWRKKKSRSKKTSLPFAP</sequence>
<evidence type="ECO:0000256" key="3">
    <source>
        <dbReference type="SAM" id="Coils"/>
    </source>
</evidence>
<keyword evidence="2 3" id="KW-0175">Coiled coil</keyword>
<evidence type="ECO:0000256" key="2">
    <source>
        <dbReference type="ARBA" id="ARBA00023054"/>
    </source>
</evidence>
<evidence type="ECO:0000256" key="1">
    <source>
        <dbReference type="ARBA" id="ARBA00005921"/>
    </source>
</evidence>
<dbReference type="Pfam" id="PF05911">
    <property type="entry name" value="FPP"/>
    <property type="match status" value="1"/>
</dbReference>
<comment type="caution">
    <text evidence="5">The sequence shown here is derived from an EMBL/GenBank/DDBJ whole genome shotgun (WGS) entry which is preliminary data.</text>
</comment>
<dbReference type="PANTHER" id="PTHR31580:SF22">
    <property type="entry name" value="FILAMENT-LIKE PLANT PROTEIN 7"/>
    <property type="match status" value="1"/>
</dbReference>
<dbReference type="AlphaFoldDB" id="A0A9D3VFX9"/>
<feature type="coiled-coil region" evidence="3">
    <location>
        <begin position="27"/>
        <end position="54"/>
    </location>
</feature>
<evidence type="ECO:0000256" key="4">
    <source>
        <dbReference type="SAM" id="MobiDB-lite"/>
    </source>
</evidence>
<organism evidence="5 6">
    <name type="scientific">Gossypium stocksii</name>
    <dbReference type="NCBI Taxonomy" id="47602"/>
    <lineage>
        <taxon>Eukaryota</taxon>
        <taxon>Viridiplantae</taxon>
        <taxon>Streptophyta</taxon>
        <taxon>Embryophyta</taxon>
        <taxon>Tracheophyta</taxon>
        <taxon>Spermatophyta</taxon>
        <taxon>Magnoliopsida</taxon>
        <taxon>eudicotyledons</taxon>
        <taxon>Gunneridae</taxon>
        <taxon>Pentapetalae</taxon>
        <taxon>rosids</taxon>
        <taxon>malvids</taxon>
        <taxon>Malvales</taxon>
        <taxon>Malvaceae</taxon>
        <taxon>Malvoideae</taxon>
        <taxon>Gossypium</taxon>
    </lineage>
</organism>
<feature type="coiled-coil region" evidence="3">
    <location>
        <begin position="788"/>
        <end position="854"/>
    </location>
</feature>
<evidence type="ECO:0008006" key="7">
    <source>
        <dbReference type="Google" id="ProtNLM"/>
    </source>
</evidence>
<dbReference type="OrthoDB" id="1917992at2759"/>
<feature type="coiled-coil region" evidence="3">
    <location>
        <begin position="179"/>
        <end position="227"/>
    </location>
</feature>
<comment type="similarity">
    <text evidence="1">Belongs to the FPP family.</text>
</comment>
<dbReference type="Proteomes" id="UP000828251">
    <property type="component" value="Unassembled WGS sequence"/>
</dbReference>
<feature type="compositionally biased region" description="Polar residues" evidence="4">
    <location>
        <begin position="1015"/>
        <end position="1025"/>
    </location>
</feature>
<dbReference type="PANTHER" id="PTHR31580">
    <property type="entry name" value="FILAMENT-LIKE PLANT PROTEIN 4"/>
    <property type="match status" value="1"/>
</dbReference>
<evidence type="ECO:0000313" key="5">
    <source>
        <dbReference type="EMBL" id="KAH1082318.1"/>
    </source>
</evidence>
<feature type="region of interest" description="Disordered" evidence="4">
    <location>
        <begin position="1000"/>
        <end position="1029"/>
    </location>
</feature>
<name>A0A9D3VFX9_9ROSI</name>
<keyword evidence="6" id="KW-1185">Reference proteome</keyword>
<feature type="region of interest" description="Disordered" evidence="4">
    <location>
        <begin position="372"/>
        <end position="394"/>
    </location>
</feature>